<dbReference type="STRING" id="582899.Hden_1233"/>
<protein>
    <submittedName>
        <fullName evidence="3">Mu-like prophage protein GP45-like protein</fullName>
    </submittedName>
</protein>
<accession>D8JWD2</accession>
<sequence>MFHADRHAGRGMVRRVEVIEVDDKGESQIVTMKGLADEIFKISMRGQGHGLTGVPRVGAIGHLFLAGGRPDQAFVLNLEHPDDRIKGKDPGATTIYSSGGKNVEIRSPAGGEVHINPPG</sequence>
<dbReference type="Proteomes" id="UP000002033">
    <property type="component" value="Chromosome"/>
</dbReference>
<dbReference type="HOGENOM" id="CLU_2058167_0_0_5"/>
<dbReference type="EMBL" id="CP002083">
    <property type="protein sequence ID" value="ADJ23045.1"/>
    <property type="molecule type" value="Genomic_DNA"/>
</dbReference>
<dbReference type="eggNOG" id="COG4384">
    <property type="taxonomic scope" value="Bacteria"/>
</dbReference>
<feature type="region of interest" description="Disordered" evidence="1">
    <location>
        <begin position="86"/>
        <end position="119"/>
    </location>
</feature>
<evidence type="ECO:0000313" key="3">
    <source>
        <dbReference type="EMBL" id="ADJ23045.1"/>
    </source>
</evidence>
<name>D8JWD2_HYPDA</name>
<reference evidence="4" key="1">
    <citation type="journal article" date="2011" name="J. Bacteriol.">
        <title>Genome sequences of eight morphologically diverse alphaproteobacteria.</title>
        <authorList>
            <consortium name="US DOE Joint Genome Institute"/>
            <person name="Brown P.J."/>
            <person name="Kysela D.T."/>
            <person name="Buechlein A."/>
            <person name="Hemmerich C."/>
            <person name="Brun Y.V."/>
        </authorList>
    </citation>
    <scope>NUCLEOTIDE SEQUENCE [LARGE SCALE GENOMIC DNA]</scope>
    <source>
        <strain evidence="4">ATCC 51888 / DSM 1869 / NCIB 11706 / TK 0415</strain>
    </source>
</reference>
<gene>
    <name evidence="3" type="ordered locus">Hden_1233</name>
</gene>
<dbReference type="InterPro" id="IPR053861">
    <property type="entry name" value="Phage_Mu_Gp45_N"/>
</dbReference>
<feature type="domain" description="Bacteriophage Mu Gp45 N-terminal" evidence="2">
    <location>
        <begin position="15"/>
        <end position="81"/>
    </location>
</feature>
<dbReference type="RefSeq" id="WP_013215260.1">
    <property type="nucleotide sequence ID" value="NC_014313.1"/>
</dbReference>
<dbReference type="AlphaFoldDB" id="D8JWD2"/>
<evidence type="ECO:0000259" key="2">
    <source>
        <dbReference type="Pfam" id="PF06890"/>
    </source>
</evidence>
<dbReference type="OrthoDB" id="8449472at2"/>
<evidence type="ECO:0000256" key="1">
    <source>
        <dbReference type="SAM" id="MobiDB-lite"/>
    </source>
</evidence>
<dbReference type="KEGG" id="hdn:Hden_1233"/>
<keyword evidence="4" id="KW-1185">Reference proteome</keyword>
<organism evidence="3 4">
    <name type="scientific">Hyphomicrobium denitrificans (strain ATCC 51888 / DSM 1869 / NCIMB 11706 / TK 0415)</name>
    <dbReference type="NCBI Taxonomy" id="582899"/>
    <lineage>
        <taxon>Bacteria</taxon>
        <taxon>Pseudomonadati</taxon>
        <taxon>Pseudomonadota</taxon>
        <taxon>Alphaproteobacteria</taxon>
        <taxon>Hyphomicrobiales</taxon>
        <taxon>Hyphomicrobiaceae</taxon>
        <taxon>Hyphomicrobium</taxon>
    </lineage>
</organism>
<proteinExistence type="predicted"/>
<dbReference type="Pfam" id="PF06890">
    <property type="entry name" value="Phage_Mu_Gp45"/>
    <property type="match status" value="1"/>
</dbReference>
<evidence type="ECO:0000313" key="4">
    <source>
        <dbReference type="Proteomes" id="UP000002033"/>
    </source>
</evidence>